<evidence type="ECO:0000256" key="1">
    <source>
        <dbReference type="ARBA" id="ARBA00004241"/>
    </source>
</evidence>
<keyword evidence="3" id="KW-1133">Transmembrane helix</keyword>
<feature type="transmembrane region" description="Helical" evidence="3">
    <location>
        <begin position="20"/>
        <end position="41"/>
    </location>
</feature>
<evidence type="ECO:0000313" key="4">
    <source>
        <dbReference type="EMBL" id="ASS89773.1"/>
    </source>
</evidence>
<dbReference type="SUPFAM" id="SSF54523">
    <property type="entry name" value="Pili subunits"/>
    <property type="match status" value="1"/>
</dbReference>
<accession>A0A223E3I4</accession>
<dbReference type="RefSeq" id="WP_094244866.1">
    <property type="nucleotide sequence ID" value="NZ_CP017703.1"/>
</dbReference>
<dbReference type="AlphaFoldDB" id="A0A223E3I4"/>
<dbReference type="GO" id="GO:0030420">
    <property type="term" value="P:establishment of competence for transformation"/>
    <property type="evidence" value="ECO:0007669"/>
    <property type="project" value="UniProtKB-KW"/>
</dbReference>
<proteinExistence type="predicted"/>
<keyword evidence="3" id="KW-0472">Membrane</keyword>
<keyword evidence="3" id="KW-0812">Transmembrane</keyword>
<name>A0A223E3I4_9BACI</name>
<dbReference type="Proteomes" id="UP000214606">
    <property type="component" value="Chromosome"/>
</dbReference>
<sequence length="132" mass="14242">MRKHVKLLKKEKGMTLIELLAVIIIIAIILAIAIPIIANVIGDSRDRANVSEALNIISAAKLKHAQEGGNDLPYTAGELAGYIDFETNDNNFQVSFNGTTWSISGHPAVRIVGGNNATSATEGELRKYLDNN</sequence>
<evidence type="ECO:0000256" key="3">
    <source>
        <dbReference type="SAM" id="Phobius"/>
    </source>
</evidence>
<dbReference type="Pfam" id="PF07963">
    <property type="entry name" value="N_methyl"/>
    <property type="match status" value="1"/>
</dbReference>
<keyword evidence="2" id="KW-0178">Competence</keyword>
<dbReference type="EMBL" id="CP017703">
    <property type="protein sequence ID" value="ASS89773.1"/>
    <property type="molecule type" value="Genomic_DNA"/>
</dbReference>
<comment type="subcellular location">
    <subcellularLocation>
        <location evidence="1">Cell surface</location>
    </subcellularLocation>
</comment>
<dbReference type="Gene3D" id="3.30.700.10">
    <property type="entry name" value="Glycoprotein, Type 4 Pilin"/>
    <property type="match status" value="1"/>
</dbReference>
<evidence type="ECO:0000256" key="2">
    <source>
        <dbReference type="ARBA" id="ARBA00023287"/>
    </source>
</evidence>
<evidence type="ECO:0000313" key="5">
    <source>
        <dbReference type="Proteomes" id="UP000214606"/>
    </source>
</evidence>
<protein>
    <recommendedName>
        <fullName evidence="6">Prepilin-type N-terminal cleavage/methylation domain-containing protein</fullName>
    </recommendedName>
</protein>
<evidence type="ECO:0008006" key="6">
    <source>
        <dbReference type="Google" id="ProtNLM"/>
    </source>
</evidence>
<dbReference type="PROSITE" id="PS00409">
    <property type="entry name" value="PROKAR_NTER_METHYL"/>
    <property type="match status" value="1"/>
</dbReference>
<dbReference type="InterPro" id="IPR012902">
    <property type="entry name" value="N_methyl_site"/>
</dbReference>
<dbReference type="KEGG" id="apak:AP3564_05525"/>
<dbReference type="GO" id="GO:0009986">
    <property type="term" value="C:cell surface"/>
    <property type="evidence" value="ECO:0007669"/>
    <property type="project" value="UniProtKB-SubCell"/>
</dbReference>
<dbReference type="NCBIfam" id="TIGR02532">
    <property type="entry name" value="IV_pilin_GFxxxE"/>
    <property type="match status" value="1"/>
</dbReference>
<organism evidence="4 5">
    <name type="scientific">Aeribacillus pallidus</name>
    <dbReference type="NCBI Taxonomy" id="33936"/>
    <lineage>
        <taxon>Bacteria</taxon>
        <taxon>Bacillati</taxon>
        <taxon>Bacillota</taxon>
        <taxon>Bacilli</taxon>
        <taxon>Bacillales</taxon>
        <taxon>Bacillaceae</taxon>
        <taxon>Aeribacillus</taxon>
    </lineage>
</organism>
<gene>
    <name evidence="4" type="ORF">AP3564_05525</name>
</gene>
<reference evidence="4 5" key="1">
    <citation type="submission" date="2016-10" db="EMBL/GenBank/DDBJ databases">
        <title>The whole genome sequencing and assembly of Aeribacillus pallidus KCTC3564 strain.</title>
        <authorList>
            <person name="Lee Y.-J."/>
            <person name="Park M.-K."/>
            <person name="Yi H."/>
            <person name="Bahn Y.-S."/>
            <person name="Kim J.F."/>
            <person name="Lee D.-W."/>
        </authorList>
    </citation>
    <scope>NUCLEOTIDE SEQUENCE [LARGE SCALE GENOMIC DNA]</scope>
    <source>
        <strain evidence="4 5">KCTC3564</strain>
    </source>
</reference>
<dbReference type="InterPro" id="IPR045584">
    <property type="entry name" value="Pilin-like"/>
</dbReference>